<comment type="caution">
    <text evidence="1">The sequence shown here is derived from an EMBL/GenBank/DDBJ whole genome shotgun (WGS) entry which is preliminary data.</text>
</comment>
<dbReference type="STRING" id="1232683.ADIMK_1633"/>
<gene>
    <name evidence="1" type="ORF">ADIMK_1633</name>
</gene>
<proteinExistence type="predicted"/>
<dbReference type="EMBL" id="JMQN01000018">
    <property type="protein sequence ID" value="KEA64387.1"/>
    <property type="molecule type" value="Genomic_DNA"/>
</dbReference>
<keyword evidence="2" id="KW-1185">Reference proteome</keyword>
<organism evidence="1 2">
    <name type="scientific">Marinobacterium lacunae</name>
    <dbReference type="NCBI Taxonomy" id="1232683"/>
    <lineage>
        <taxon>Bacteria</taxon>
        <taxon>Pseudomonadati</taxon>
        <taxon>Pseudomonadota</taxon>
        <taxon>Gammaproteobacteria</taxon>
        <taxon>Oceanospirillales</taxon>
        <taxon>Oceanospirillaceae</taxon>
        <taxon>Marinobacterium</taxon>
    </lineage>
</organism>
<reference evidence="1 2" key="1">
    <citation type="submission" date="2014-04" db="EMBL/GenBank/DDBJ databases">
        <title>Marinobacterium kochiensis sp. nov., isolated from sediment sample collected from Kochi backwaters in Kerala, India.</title>
        <authorList>
            <person name="Singh A."/>
            <person name="Pinnaka A.K."/>
        </authorList>
    </citation>
    <scope>NUCLEOTIDE SEQUENCE [LARGE SCALE GENOMIC DNA]</scope>
    <source>
        <strain evidence="1 2">AK27</strain>
    </source>
</reference>
<dbReference type="AlphaFoldDB" id="A0A081G0T2"/>
<dbReference type="Proteomes" id="UP000028252">
    <property type="component" value="Unassembled WGS sequence"/>
</dbReference>
<sequence>MQMLDKAELAPILSVDGRTDQRVDGDAFRFWSLNRRLS</sequence>
<dbReference type="PATRIC" id="fig|1232683.4.peg.1613"/>
<accession>A0A081G0T2</accession>
<name>A0A081G0T2_9GAMM</name>
<evidence type="ECO:0000313" key="2">
    <source>
        <dbReference type="Proteomes" id="UP000028252"/>
    </source>
</evidence>
<evidence type="ECO:0000313" key="1">
    <source>
        <dbReference type="EMBL" id="KEA64387.1"/>
    </source>
</evidence>
<protein>
    <submittedName>
        <fullName evidence="1">Uncharacterized protein</fullName>
    </submittedName>
</protein>